<dbReference type="InterPro" id="IPR012902">
    <property type="entry name" value="N_methyl_site"/>
</dbReference>
<dbReference type="Pfam" id="PF07963">
    <property type="entry name" value="N_methyl"/>
    <property type="match status" value="1"/>
</dbReference>
<evidence type="ECO:0000313" key="2">
    <source>
        <dbReference type="EMBL" id="MDA4848836.1"/>
    </source>
</evidence>
<organism evidence="2 3">
    <name type="scientific">Hoeflea poritis</name>
    <dbReference type="NCBI Taxonomy" id="2993659"/>
    <lineage>
        <taxon>Bacteria</taxon>
        <taxon>Pseudomonadati</taxon>
        <taxon>Pseudomonadota</taxon>
        <taxon>Alphaproteobacteria</taxon>
        <taxon>Hyphomicrobiales</taxon>
        <taxon>Rhizobiaceae</taxon>
        <taxon>Hoeflea</taxon>
    </lineage>
</organism>
<gene>
    <name evidence="2" type="ORF">OOZ53_26025</name>
</gene>
<dbReference type="NCBIfam" id="TIGR02532">
    <property type="entry name" value="IV_pilin_GFxxxE"/>
    <property type="match status" value="1"/>
</dbReference>
<dbReference type="RefSeq" id="WP_271092716.1">
    <property type="nucleotide sequence ID" value="NZ_JAPJZH010000035.1"/>
</dbReference>
<proteinExistence type="predicted"/>
<keyword evidence="1" id="KW-0472">Membrane</keyword>
<keyword evidence="1" id="KW-0812">Transmembrane</keyword>
<dbReference type="InterPro" id="IPR045584">
    <property type="entry name" value="Pilin-like"/>
</dbReference>
<comment type="caution">
    <text evidence="2">The sequence shown here is derived from an EMBL/GenBank/DDBJ whole genome shotgun (WGS) entry which is preliminary data.</text>
</comment>
<dbReference type="EMBL" id="JAPJZH010000035">
    <property type="protein sequence ID" value="MDA4848836.1"/>
    <property type="molecule type" value="Genomic_DNA"/>
</dbReference>
<accession>A0ABT4VVV7</accession>
<dbReference type="Proteomes" id="UP001148313">
    <property type="component" value="Unassembled WGS sequence"/>
</dbReference>
<dbReference type="PROSITE" id="PS00409">
    <property type="entry name" value="PROKAR_NTER_METHYL"/>
    <property type="match status" value="1"/>
</dbReference>
<evidence type="ECO:0000313" key="3">
    <source>
        <dbReference type="Proteomes" id="UP001148313"/>
    </source>
</evidence>
<keyword evidence="1" id="KW-1133">Transmembrane helix</keyword>
<dbReference type="SUPFAM" id="SSF54523">
    <property type="entry name" value="Pili subunits"/>
    <property type="match status" value="1"/>
</dbReference>
<sequence length="125" mass="13724">MKTFERTSDGEAGFTLIETIVAFAVISVSLAVAVKAISVSLHNAERSRIEADMRLVAKAQLSQMVLEDFLHEAVQKGRDGPYSWTLSAKPLAIYGGPEVKTLTLEITHNARPKLTSKYITFARSD</sequence>
<evidence type="ECO:0000256" key="1">
    <source>
        <dbReference type="SAM" id="Phobius"/>
    </source>
</evidence>
<feature type="transmembrane region" description="Helical" evidence="1">
    <location>
        <begin position="20"/>
        <end position="44"/>
    </location>
</feature>
<name>A0ABT4VVV7_9HYPH</name>
<keyword evidence="3" id="KW-1185">Reference proteome</keyword>
<protein>
    <submittedName>
        <fullName evidence="2">Type II secretion system protein</fullName>
    </submittedName>
</protein>
<reference evidence="2" key="1">
    <citation type="submission" date="2022-11" db="EMBL/GenBank/DDBJ databases">
        <title>Hoeflea poritis sp. nov., isolated from scleractinian coral Porites lutea.</title>
        <authorList>
            <person name="Zhang G."/>
            <person name="Wei Q."/>
            <person name="Cai L."/>
        </authorList>
    </citation>
    <scope>NUCLEOTIDE SEQUENCE</scope>
    <source>
        <strain evidence="2">E7-10</strain>
    </source>
</reference>